<keyword evidence="4 6" id="KW-0378">Hydrolase</keyword>
<dbReference type="PANTHER" id="PTHR12147">
    <property type="entry name" value="METALLOPEPTIDASE M28 FAMILY MEMBER"/>
    <property type="match status" value="1"/>
</dbReference>
<dbReference type="GO" id="GO:0046872">
    <property type="term" value="F:metal ion binding"/>
    <property type="evidence" value="ECO:0007669"/>
    <property type="project" value="UniProtKB-KW"/>
</dbReference>
<protein>
    <recommendedName>
        <fullName evidence="6">Peptide hydrolase</fullName>
        <ecNumber evidence="6">3.4.-.-</ecNumber>
    </recommendedName>
</protein>
<comment type="similarity">
    <text evidence="2">Belongs to the peptidase M28 family. M28B subfamily.</text>
</comment>
<organism evidence="9 10">
    <name type="scientific">Chytriomyces confervae</name>
    <dbReference type="NCBI Taxonomy" id="246404"/>
    <lineage>
        <taxon>Eukaryota</taxon>
        <taxon>Fungi</taxon>
        <taxon>Fungi incertae sedis</taxon>
        <taxon>Chytridiomycota</taxon>
        <taxon>Chytridiomycota incertae sedis</taxon>
        <taxon>Chytridiomycetes</taxon>
        <taxon>Chytridiales</taxon>
        <taxon>Chytriomycetaceae</taxon>
        <taxon>Chytriomyces</taxon>
    </lineage>
</organism>
<dbReference type="Proteomes" id="UP000320333">
    <property type="component" value="Unassembled WGS sequence"/>
</dbReference>
<reference evidence="9 10" key="1">
    <citation type="journal article" date="2019" name="Sci. Rep.">
        <title>Comparative genomics of chytrid fungi reveal insights into the obligate biotrophic and pathogenic lifestyle of Synchytrium endobioticum.</title>
        <authorList>
            <person name="van de Vossenberg B.T.L.H."/>
            <person name="Warris S."/>
            <person name="Nguyen H.D.T."/>
            <person name="van Gent-Pelzer M.P.E."/>
            <person name="Joly D.L."/>
            <person name="van de Geest H.C."/>
            <person name="Bonants P.J.M."/>
            <person name="Smith D.S."/>
            <person name="Levesque C.A."/>
            <person name="van der Lee T.A.J."/>
        </authorList>
    </citation>
    <scope>NUCLEOTIDE SEQUENCE [LARGE SCALE GENOMIC DNA]</scope>
    <source>
        <strain evidence="9 10">CBS 675.73</strain>
    </source>
</reference>
<proteinExistence type="inferred from homology"/>
<dbReference type="SUPFAM" id="SSF53187">
    <property type="entry name" value="Zn-dependent exopeptidases"/>
    <property type="match status" value="1"/>
</dbReference>
<feature type="transmembrane region" description="Helical" evidence="7">
    <location>
        <begin position="21"/>
        <end position="40"/>
    </location>
</feature>
<dbReference type="InterPro" id="IPR045175">
    <property type="entry name" value="M28_fam"/>
</dbReference>
<dbReference type="OrthoDB" id="10013407at2759"/>
<dbReference type="EMBL" id="QEAP01001056">
    <property type="protein sequence ID" value="TPX52295.1"/>
    <property type="molecule type" value="Genomic_DNA"/>
</dbReference>
<keyword evidence="5 6" id="KW-0862">Zinc</keyword>
<name>A0A507DM31_9FUNG</name>
<comment type="cofactor">
    <cofactor evidence="1">
        <name>Zn(2+)</name>
        <dbReference type="ChEBI" id="CHEBI:29105"/>
    </cofactor>
</comment>
<evidence type="ECO:0000256" key="6">
    <source>
        <dbReference type="RuleBase" id="RU361240"/>
    </source>
</evidence>
<evidence type="ECO:0000256" key="4">
    <source>
        <dbReference type="ARBA" id="ARBA00022801"/>
    </source>
</evidence>
<evidence type="ECO:0000256" key="2">
    <source>
        <dbReference type="ARBA" id="ARBA00005634"/>
    </source>
</evidence>
<keyword evidence="3 6" id="KW-0645">Protease</keyword>
<comment type="caution">
    <text evidence="9">The sequence shown here is derived from an EMBL/GenBank/DDBJ whole genome shotgun (WGS) entry which is preliminary data.</text>
</comment>
<dbReference type="InterPro" id="IPR007484">
    <property type="entry name" value="Peptidase_M28"/>
</dbReference>
<keyword evidence="7" id="KW-0812">Transmembrane</keyword>
<keyword evidence="7" id="KW-1133">Transmembrane helix</keyword>
<dbReference type="Gene3D" id="3.40.630.10">
    <property type="entry name" value="Zn peptidases"/>
    <property type="match status" value="1"/>
</dbReference>
<dbReference type="STRING" id="246404.A0A507DM31"/>
<keyword evidence="7" id="KW-0472">Membrane</keyword>
<dbReference type="GO" id="GO:0008235">
    <property type="term" value="F:metalloexopeptidase activity"/>
    <property type="evidence" value="ECO:0007669"/>
    <property type="project" value="InterPro"/>
</dbReference>
<keyword evidence="6" id="KW-0479">Metal-binding</keyword>
<dbReference type="EC" id="3.4.-.-" evidence="6"/>
<evidence type="ECO:0000259" key="8">
    <source>
        <dbReference type="Pfam" id="PF04389"/>
    </source>
</evidence>
<evidence type="ECO:0000256" key="5">
    <source>
        <dbReference type="ARBA" id="ARBA00022833"/>
    </source>
</evidence>
<evidence type="ECO:0000313" key="9">
    <source>
        <dbReference type="EMBL" id="TPX52295.1"/>
    </source>
</evidence>
<dbReference type="GO" id="GO:0006508">
    <property type="term" value="P:proteolysis"/>
    <property type="evidence" value="ECO:0007669"/>
    <property type="project" value="UniProtKB-KW"/>
</dbReference>
<dbReference type="AlphaFoldDB" id="A0A507DM31"/>
<evidence type="ECO:0000256" key="1">
    <source>
        <dbReference type="ARBA" id="ARBA00001947"/>
    </source>
</evidence>
<accession>A0A507DM31</accession>
<dbReference type="PANTHER" id="PTHR12147:SF26">
    <property type="entry name" value="PEPTIDASE M28 DOMAIN-CONTAINING PROTEIN"/>
    <property type="match status" value="1"/>
</dbReference>
<keyword evidence="10" id="KW-1185">Reference proteome</keyword>
<gene>
    <name evidence="9" type="ORF">CcCBS67573_g09905</name>
</gene>
<dbReference type="Pfam" id="PF04389">
    <property type="entry name" value="Peptidase_M28"/>
    <property type="match status" value="1"/>
</dbReference>
<evidence type="ECO:0000313" key="10">
    <source>
        <dbReference type="Proteomes" id="UP000320333"/>
    </source>
</evidence>
<evidence type="ECO:0000256" key="7">
    <source>
        <dbReference type="SAM" id="Phobius"/>
    </source>
</evidence>
<feature type="domain" description="Peptidase M28" evidence="8">
    <location>
        <begin position="283"/>
        <end position="387"/>
    </location>
</feature>
<sequence length="497" mass="53161">MEEQKRPLLGHHRRTHRGSSAFIVWTCLFIGLMVAGTFLLRPGRKFDVPVDSRNVIKHLTALEQIAASHGNGSRSITRGFNASFDYVEGFLKNFTDYTVWAEPLTVQDQVDYDVPSLSLDSLSLTPNADFMTGTGSGSGAVSNLPLVYVGGCNSAVDKTSQSAPFVALLTQTPPSIDASRPNATNACDLSLCGRIAYAVANLGASAVLVAKQPSAQGYPQPLAPSGRLPKCNPDQASIVASVPVFMLSQAASWEFVVRAIDKNVVHKVSLSAHTRYESIVVKNLLAETKAGDASKIVIYGSHLDSVRAGPGVNDDGSGAMATLELAHAFSRSGLARKTVQKVRFAWWTAEEIGLLGSIHHVQSLTDAAAAAYKLNVDTDMIASPNFGVFEGYFARRGLPTVPFRFNGRSDFAPFMSRGIPAGGVITGEDEIKTLEEAELFGGIANMVLDPNYHQPSDTVANLRGPGELILGQNVDALAHSLGFFAFHHDIDAFLTGK</sequence>
<evidence type="ECO:0000256" key="3">
    <source>
        <dbReference type="ARBA" id="ARBA00022670"/>
    </source>
</evidence>